<gene>
    <name evidence="3" type="ORF">BC936DRAFT_142251</name>
</gene>
<dbReference type="InterPro" id="IPR045667">
    <property type="entry name" value="ORC3_N"/>
</dbReference>
<dbReference type="Pfam" id="PF07034">
    <property type="entry name" value="ORC3_N"/>
    <property type="match status" value="1"/>
</dbReference>
<evidence type="ECO:0000256" key="1">
    <source>
        <dbReference type="SAM" id="MobiDB-lite"/>
    </source>
</evidence>
<proteinExistence type="predicted"/>
<dbReference type="CDD" id="cd20704">
    <property type="entry name" value="Orc3"/>
    <property type="match status" value="1"/>
</dbReference>
<dbReference type="GO" id="GO:0005656">
    <property type="term" value="C:nuclear pre-replicative complex"/>
    <property type="evidence" value="ECO:0007669"/>
    <property type="project" value="TreeGrafter"/>
</dbReference>
<name>A0A433DFE5_9FUNG</name>
<dbReference type="GO" id="GO:0006270">
    <property type="term" value="P:DNA replication initiation"/>
    <property type="evidence" value="ECO:0007669"/>
    <property type="project" value="TreeGrafter"/>
</dbReference>
<organism evidence="3 4">
    <name type="scientific">Jimgerdemannia flammicorona</name>
    <dbReference type="NCBI Taxonomy" id="994334"/>
    <lineage>
        <taxon>Eukaryota</taxon>
        <taxon>Fungi</taxon>
        <taxon>Fungi incertae sedis</taxon>
        <taxon>Mucoromycota</taxon>
        <taxon>Mucoromycotina</taxon>
        <taxon>Endogonomycetes</taxon>
        <taxon>Endogonales</taxon>
        <taxon>Endogonaceae</taxon>
        <taxon>Jimgerdemannia</taxon>
    </lineage>
</organism>
<dbReference type="GO" id="GO:0031261">
    <property type="term" value="C:DNA replication preinitiation complex"/>
    <property type="evidence" value="ECO:0007669"/>
    <property type="project" value="TreeGrafter"/>
</dbReference>
<feature type="compositionally biased region" description="Acidic residues" evidence="1">
    <location>
        <begin position="17"/>
        <end position="28"/>
    </location>
</feature>
<accession>A0A433DFE5</accession>
<dbReference type="Proteomes" id="UP000268093">
    <property type="component" value="Unassembled WGS sequence"/>
</dbReference>
<dbReference type="AlphaFoldDB" id="A0A433DFE5"/>
<dbReference type="GO" id="GO:0005664">
    <property type="term" value="C:nuclear origin of replication recognition complex"/>
    <property type="evidence" value="ECO:0007669"/>
    <property type="project" value="InterPro"/>
</dbReference>
<keyword evidence="4" id="KW-1185">Reference proteome</keyword>
<feature type="domain" description="Origin recognition complex subunit 3 N-terminal" evidence="2">
    <location>
        <begin position="2"/>
        <end position="221"/>
    </location>
</feature>
<dbReference type="OrthoDB" id="10265211at2759"/>
<reference evidence="3 4" key="1">
    <citation type="journal article" date="2018" name="New Phytol.">
        <title>Phylogenomics of Endogonaceae and evolution of mycorrhizas within Mucoromycota.</title>
        <authorList>
            <person name="Chang Y."/>
            <person name="Desiro A."/>
            <person name="Na H."/>
            <person name="Sandor L."/>
            <person name="Lipzen A."/>
            <person name="Clum A."/>
            <person name="Barry K."/>
            <person name="Grigoriev I.V."/>
            <person name="Martin F.M."/>
            <person name="Stajich J.E."/>
            <person name="Smith M.E."/>
            <person name="Bonito G."/>
            <person name="Spatafora J.W."/>
        </authorList>
    </citation>
    <scope>NUCLEOTIDE SEQUENCE [LARGE SCALE GENOMIC DNA]</scope>
    <source>
        <strain evidence="3 4">GMNB39</strain>
    </source>
</reference>
<sequence>MKNMIEQFLGIERGTEQEDDGDETEEGQSGERTEEVYNLGKSTSTRGCRLPNYDMQVLEGWYQHIVSVGAVAGNKRKNGSMTTPAPLQRPNLVVILQDFESFDPVVLQDFITICSEYQLRLPIILLVGIATSAEALHQALPKSVLSLLRMERFHLQQSDRWFGNVVEELFIKNTMGLKLGPRPYKFLLDHFFLYDLSMGSVVASLKYAVMHHFYANPLSIFTPLLTTADLRDLQSSNVIHPSHIDHLRMLPSFRRHIENLSTTEPSRALALLDPDPSDLLAALPTHLRALRDHHTRFRVGFTLLVSLQSCFAAYSTLRKPKRMLYLAALQDAEGLKGSDTVKFLVSLVGKMRFGAMKTCVKKLVDGLKAIVEDDNGGGKEVMREAGCDVEMMIGQLEKYRAKLEMIKGQMEEGKEGESGDDMEREGGVGKRKLMRLGVDEGEEGGRQTKVSRKLKMEEKKGELERAPKEVREYEGIVEAVKTFIMEILEMSLCKYTTLPFHEIVYYSNVKLHEKVSCTRENYICLNVLNFEIFVPQPANRLSLPNPVQRSRQPWRNPSIILIATAAGTSPLTRSRRHNTILASCTNSTLSAIA</sequence>
<dbReference type="InterPro" id="IPR020795">
    <property type="entry name" value="ORC3"/>
</dbReference>
<dbReference type="EMBL" id="RBNI01002212">
    <property type="protein sequence ID" value="RUP49554.1"/>
    <property type="molecule type" value="Genomic_DNA"/>
</dbReference>
<comment type="caution">
    <text evidence="3">The sequence shown here is derived from an EMBL/GenBank/DDBJ whole genome shotgun (WGS) entry which is preliminary data.</text>
</comment>
<feature type="region of interest" description="Disordered" evidence="1">
    <location>
        <begin position="1"/>
        <end position="40"/>
    </location>
</feature>
<dbReference type="PANTHER" id="PTHR12748">
    <property type="entry name" value="ORIGIN RECOGNITION COMPLEX SUBUNIT 3"/>
    <property type="match status" value="1"/>
</dbReference>
<evidence type="ECO:0000313" key="4">
    <source>
        <dbReference type="Proteomes" id="UP000268093"/>
    </source>
</evidence>
<evidence type="ECO:0000313" key="3">
    <source>
        <dbReference type="EMBL" id="RUP49554.1"/>
    </source>
</evidence>
<dbReference type="PANTHER" id="PTHR12748:SF0">
    <property type="entry name" value="ORIGIN RECOGNITION COMPLEX SUBUNIT 3"/>
    <property type="match status" value="1"/>
</dbReference>
<evidence type="ECO:0000259" key="2">
    <source>
        <dbReference type="Pfam" id="PF07034"/>
    </source>
</evidence>
<protein>
    <recommendedName>
        <fullName evidence="2">Origin recognition complex subunit 3 N-terminal domain-containing protein</fullName>
    </recommendedName>
</protein>
<dbReference type="GO" id="GO:0003688">
    <property type="term" value="F:DNA replication origin binding"/>
    <property type="evidence" value="ECO:0007669"/>
    <property type="project" value="TreeGrafter"/>
</dbReference>